<reference evidence="1 2" key="1">
    <citation type="submission" date="2017-09" db="EMBL/GenBank/DDBJ databases">
        <title>Bloom of a denitrifying methanotroph, Candidatus Methylomirabilis limnetica, in a deep stratified lake.</title>
        <authorList>
            <person name="Graf J.S."/>
            <person name="Marchant H.K."/>
            <person name="Tienken D."/>
            <person name="Hach P.F."/>
            <person name="Brand A."/>
            <person name="Schubert C.J."/>
            <person name="Kuypers M.M."/>
            <person name="Milucka J."/>
        </authorList>
    </citation>
    <scope>NUCLEOTIDE SEQUENCE [LARGE SCALE GENOMIC DNA]</scope>
    <source>
        <strain evidence="1 2">Zug</strain>
    </source>
</reference>
<dbReference type="Proteomes" id="UP000241436">
    <property type="component" value="Unassembled WGS sequence"/>
</dbReference>
<protein>
    <submittedName>
        <fullName evidence="1">Uncharacterized protein</fullName>
    </submittedName>
</protein>
<evidence type="ECO:0000313" key="1">
    <source>
        <dbReference type="EMBL" id="PTL35340.1"/>
    </source>
</evidence>
<keyword evidence="2" id="KW-1185">Reference proteome</keyword>
<name>A0A2T4TW52_9BACT</name>
<gene>
    <name evidence="1" type="ORF">CLG94_10200</name>
</gene>
<dbReference type="AlphaFoldDB" id="A0A2T4TW52"/>
<sequence>MSKVGSGQGFTGFEVMRKSGLFYEYEKGEGLTFYTKRFAFFVGRRCRASTLQDVANKLHLN</sequence>
<evidence type="ECO:0000313" key="2">
    <source>
        <dbReference type="Proteomes" id="UP000241436"/>
    </source>
</evidence>
<accession>A0A2T4TW52</accession>
<comment type="caution">
    <text evidence="1">The sequence shown here is derived from an EMBL/GenBank/DDBJ whole genome shotgun (WGS) entry which is preliminary data.</text>
</comment>
<dbReference type="EMBL" id="NVQC01000025">
    <property type="protein sequence ID" value="PTL35340.1"/>
    <property type="molecule type" value="Genomic_DNA"/>
</dbReference>
<reference evidence="2" key="2">
    <citation type="journal article" date="2018" name="Environ. Microbiol.">
        <title>Bloom of a denitrifying methanotroph, 'Candidatus Methylomirabilis limnetica', in a deep stratified lake.</title>
        <authorList>
            <person name="Graf J.S."/>
            <person name="Mayr M.J."/>
            <person name="Marchant H.K."/>
            <person name="Tienken D."/>
            <person name="Hach P.F."/>
            <person name="Brand A."/>
            <person name="Schubert C.J."/>
            <person name="Kuypers M.M."/>
            <person name="Milucka J."/>
        </authorList>
    </citation>
    <scope>NUCLEOTIDE SEQUENCE [LARGE SCALE GENOMIC DNA]</scope>
    <source>
        <strain evidence="2">Zug</strain>
    </source>
</reference>
<organism evidence="1 2">
    <name type="scientific">Candidatus Methylomirabilis limnetica</name>
    <dbReference type="NCBI Taxonomy" id="2033718"/>
    <lineage>
        <taxon>Bacteria</taxon>
        <taxon>Candidatus Methylomirabilota</taxon>
        <taxon>Candidatus Methylomirabilia</taxon>
        <taxon>Candidatus Methylomirabilales</taxon>
        <taxon>Candidatus Methylomirabilaceae</taxon>
        <taxon>Candidatus Methylomirabilis</taxon>
    </lineage>
</organism>
<dbReference type="RefSeq" id="WP_133174696.1">
    <property type="nucleotide sequence ID" value="NZ_NVQC01000025.1"/>
</dbReference>
<proteinExistence type="predicted"/>